<keyword evidence="4 10" id="KW-0732">Signal</keyword>
<dbReference type="OrthoDB" id="6160056at2759"/>
<dbReference type="AlphaFoldDB" id="A0A834MNS7"/>
<dbReference type="Proteomes" id="UP000625711">
    <property type="component" value="Unassembled WGS sequence"/>
</dbReference>
<feature type="signal peptide" evidence="10">
    <location>
        <begin position="1"/>
        <end position="17"/>
    </location>
</feature>
<dbReference type="PANTHER" id="PTHR11337:SF8">
    <property type="entry name" value="VISGUN, ISOFORM E"/>
    <property type="match status" value="1"/>
</dbReference>
<evidence type="ECO:0000256" key="8">
    <source>
        <dbReference type="SAM" id="MobiDB-lite"/>
    </source>
</evidence>
<keyword evidence="5 9" id="KW-1133">Transmembrane helix</keyword>
<evidence type="ECO:0000256" key="1">
    <source>
        <dbReference type="ARBA" id="ARBA00004479"/>
    </source>
</evidence>
<keyword evidence="12" id="KW-1185">Reference proteome</keyword>
<feature type="region of interest" description="Disordered" evidence="8">
    <location>
        <begin position="58"/>
        <end position="100"/>
    </location>
</feature>
<dbReference type="Pfam" id="PF05283">
    <property type="entry name" value="MGC-24"/>
    <property type="match status" value="1"/>
</dbReference>
<keyword evidence="6 9" id="KW-0472">Membrane</keyword>
<evidence type="ECO:0000256" key="4">
    <source>
        <dbReference type="ARBA" id="ARBA00022729"/>
    </source>
</evidence>
<protein>
    <submittedName>
        <fullName evidence="11">Uncharacterized protein</fullName>
    </submittedName>
</protein>
<evidence type="ECO:0000256" key="9">
    <source>
        <dbReference type="SAM" id="Phobius"/>
    </source>
</evidence>
<evidence type="ECO:0000313" key="11">
    <source>
        <dbReference type="EMBL" id="KAF7288000.1"/>
    </source>
</evidence>
<evidence type="ECO:0000256" key="7">
    <source>
        <dbReference type="ARBA" id="ARBA00023180"/>
    </source>
</evidence>
<evidence type="ECO:0000256" key="10">
    <source>
        <dbReference type="SAM" id="SignalP"/>
    </source>
</evidence>
<dbReference type="InterPro" id="IPR007947">
    <property type="entry name" value="CD164_MGC24"/>
</dbReference>
<proteinExistence type="inferred from homology"/>
<evidence type="ECO:0000256" key="3">
    <source>
        <dbReference type="ARBA" id="ARBA00022692"/>
    </source>
</evidence>
<name>A0A834MNS7_RHYFE</name>
<dbReference type="EMBL" id="JAACXV010000001">
    <property type="protein sequence ID" value="KAF7288000.1"/>
    <property type="molecule type" value="Genomic_DNA"/>
</dbReference>
<evidence type="ECO:0000256" key="2">
    <source>
        <dbReference type="ARBA" id="ARBA00005341"/>
    </source>
</evidence>
<keyword evidence="7" id="KW-0325">Glycoprotein</keyword>
<comment type="similarity">
    <text evidence="2">Belongs to the CD164 family.</text>
</comment>
<feature type="chain" id="PRO_5032281170" evidence="10">
    <location>
        <begin position="18"/>
        <end position="143"/>
    </location>
</feature>
<organism evidence="11 12">
    <name type="scientific">Rhynchophorus ferrugineus</name>
    <name type="common">Red palm weevil</name>
    <name type="synonym">Curculio ferrugineus</name>
    <dbReference type="NCBI Taxonomy" id="354439"/>
    <lineage>
        <taxon>Eukaryota</taxon>
        <taxon>Metazoa</taxon>
        <taxon>Ecdysozoa</taxon>
        <taxon>Arthropoda</taxon>
        <taxon>Hexapoda</taxon>
        <taxon>Insecta</taxon>
        <taxon>Pterygota</taxon>
        <taxon>Neoptera</taxon>
        <taxon>Endopterygota</taxon>
        <taxon>Coleoptera</taxon>
        <taxon>Polyphaga</taxon>
        <taxon>Cucujiformia</taxon>
        <taxon>Curculionidae</taxon>
        <taxon>Dryophthorinae</taxon>
        <taxon>Rhynchophorus</taxon>
    </lineage>
</organism>
<comment type="subcellular location">
    <subcellularLocation>
        <location evidence="1">Membrane</location>
        <topology evidence="1">Single-pass type I membrane protein</topology>
    </subcellularLocation>
</comment>
<evidence type="ECO:0000256" key="6">
    <source>
        <dbReference type="ARBA" id="ARBA00023136"/>
    </source>
</evidence>
<feature type="transmembrane region" description="Helical" evidence="9">
    <location>
        <begin position="111"/>
        <end position="132"/>
    </location>
</feature>
<dbReference type="GO" id="GO:0031410">
    <property type="term" value="C:cytoplasmic vesicle"/>
    <property type="evidence" value="ECO:0007669"/>
    <property type="project" value="TreeGrafter"/>
</dbReference>
<dbReference type="PANTHER" id="PTHR11337">
    <property type="entry name" value="MUCIN/PORIMIN"/>
    <property type="match status" value="1"/>
</dbReference>
<feature type="compositionally biased region" description="Low complexity" evidence="8">
    <location>
        <begin position="58"/>
        <end position="92"/>
    </location>
</feature>
<keyword evidence="3 9" id="KW-0812">Transmembrane</keyword>
<reference evidence="11" key="1">
    <citation type="submission" date="2020-08" db="EMBL/GenBank/DDBJ databases">
        <title>Genome sequencing and assembly of the red palm weevil Rhynchophorus ferrugineus.</title>
        <authorList>
            <person name="Dias G.B."/>
            <person name="Bergman C.M."/>
            <person name="Manee M."/>
        </authorList>
    </citation>
    <scope>NUCLEOTIDE SEQUENCE</scope>
    <source>
        <strain evidence="11">AA-2017</strain>
        <tissue evidence="11">Whole larva</tissue>
    </source>
</reference>
<comment type="caution">
    <text evidence="11">The sequence shown here is derived from an EMBL/GenBank/DDBJ whole genome shotgun (WGS) entry which is preliminary data.</text>
</comment>
<evidence type="ECO:0000256" key="5">
    <source>
        <dbReference type="ARBA" id="ARBA00022989"/>
    </source>
</evidence>
<dbReference type="GO" id="GO:0016020">
    <property type="term" value="C:membrane"/>
    <property type="evidence" value="ECO:0007669"/>
    <property type="project" value="UniProtKB-SubCell"/>
</dbReference>
<accession>A0A834MNS7</accession>
<gene>
    <name evidence="11" type="ORF">GWI33_000060</name>
</gene>
<sequence>MKFVVIIFIFSINSCWGGGNHTGALVVSSDDPEIDGSTVVIPVTQVNLSDSDIPTVPSNITTTSTIPTTTSTATTTKITTSDSTPTTASQPPKHQSTASPYIDRKFDGPSFIGGMILSLGMMAIAFVALKFYKSRSEQNYHTL</sequence>
<evidence type="ECO:0000313" key="12">
    <source>
        <dbReference type="Proteomes" id="UP000625711"/>
    </source>
</evidence>